<accession>A0A6P1SWQ6</accession>
<keyword evidence="1" id="KW-0812">Transmembrane</keyword>
<keyword evidence="1" id="KW-1133">Transmembrane helix</keyword>
<dbReference type="EMBL" id="CP046620">
    <property type="protein sequence ID" value="QHQ33773.1"/>
    <property type="molecule type" value="Genomic_DNA"/>
</dbReference>
<dbReference type="KEGG" id="amaq:GO499_00560"/>
<evidence type="ECO:0000313" key="4">
    <source>
        <dbReference type="Proteomes" id="UP000464495"/>
    </source>
</evidence>
<dbReference type="Pfam" id="PF07835">
    <property type="entry name" value="COX4_pro_2"/>
    <property type="match status" value="1"/>
</dbReference>
<name>A0A6P1SWQ6_9RHOB</name>
<proteinExistence type="predicted"/>
<dbReference type="InterPro" id="IPR012422">
    <property type="entry name" value="Cyt_c_oxidase_su4_bac-aa3"/>
</dbReference>
<dbReference type="Gene3D" id="1.20.5.160">
    <property type="entry name" value="Bacterial aa3 type cytochrome c oxidase subunit IV"/>
    <property type="match status" value="1"/>
</dbReference>
<keyword evidence="4" id="KW-1185">Reference proteome</keyword>
<feature type="domain" description="Cytochrome c oxidase subunit IV bacterial aa3 type" evidence="2">
    <location>
        <begin position="4"/>
        <end position="43"/>
    </location>
</feature>
<dbReference type="InterPro" id="IPR036596">
    <property type="entry name" value="Cyt-C_aa3_sf"/>
</dbReference>
<dbReference type="Proteomes" id="UP000464495">
    <property type="component" value="Chromosome"/>
</dbReference>
<sequence length="44" mass="5214">MAEHEHGKMDITEHERMFEGFIKFWIWLFGASAVILIFLAIFNS</sequence>
<protein>
    <submittedName>
        <fullName evidence="3">Aa3-type cytochrome c oxidase subunit IV</fullName>
    </submittedName>
</protein>
<reference evidence="3 4" key="1">
    <citation type="submission" date="2019-12" db="EMBL/GenBank/DDBJ databases">
        <title>Complete genome sequence of Algicella marina strain 9Alg 56(T) isolated from the red alga Tichocarpus crinitus.</title>
        <authorList>
            <person name="Kim S.-G."/>
            <person name="Nedashkovskaya O.I."/>
        </authorList>
    </citation>
    <scope>NUCLEOTIDE SEQUENCE [LARGE SCALE GENOMIC DNA]</scope>
    <source>
        <strain evidence="3 4">9Alg 56</strain>
    </source>
</reference>
<evidence type="ECO:0000256" key="1">
    <source>
        <dbReference type="SAM" id="Phobius"/>
    </source>
</evidence>
<evidence type="ECO:0000259" key="2">
    <source>
        <dbReference type="Pfam" id="PF07835"/>
    </source>
</evidence>
<gene>
    <name evidence="3" type="ORF">GO499_00560</name>
</gene>
<dbReference type="RefSeq" id="WP_161860348.1">
    <property type="nucleotide sequence ID" value="NZ_CP046620.1"/>
</dbReference>
<dbReference type="AlphaFoldDB" id="A0A6P1SWQ6"/>
<keyword evidence="1" id="KW-0472">Membrane</keyword>
<feature type="transmembrane region" description="Helical" evidence="1">
    <location>
        <begin position="21"/>
        <end position="42"/>
    </location>
</feature>
<dbReference type="SUPFAM" id="SSF81469">
    <property type="entry name" value="Bacterial aa3 type cytochrome c oxidase subunit IV"/>
    <property type="match status" value="1"/>
</dbReference>
<evidence type="ECO:0000313" key="3">
    <source>
        <dbReference type="EMBL" id="QHQ33773.1"/>
    </source>
</evidence>
<organism evidence="3 4">
    <name type="scientific">Algicella marina</name>
    <dbReference type="NCBI Taxonomy" id="2683284"/>
    <lineage>
        <taxon>Bacteria</taxon>
        <taxon>Pseudomonadati</taxon>
        <taxon>Pseudomonadota</taxon>
        <taxon>Alphaproteobacteria</taxon>
        <taxon>Rhodobacterales</taxon>
        <taxon>Paracoccaceae</taxon>
        <taxon>Algicella</taxon>
    </lineage>
</organism>